<gene>
    <name evidence="7" type="ORF">CFO_g744</name>
</gene>
<evidence type="ECO:0000256" key="3">
    <source>
        <dbReference type="ARBA" id="ARBA00022517"/>
    </source>
</evidence>
<dbReference type="EMBL" id="LBBL01000024">
    <property type="protein sequence ID" value="KKF96912.1"/>
    <property type="molecule type" value="Genomic_DNA"/>
</dbReference>
<evidence type="ECO:0000256" key="2">
    <source>
        <dbReference type="ARBA" id="ARBA00018339"/>
    </source>
</evidence>
<dbReference type="GO" id="GO:0005654">
    <property type="term" value="C:nucleoplasm"/>
    <property type="evidence" value="ECO:0007669"/>
    <property type="project" value="UniProtKB-SubCell"/>
</dbReference>
<dbReference type="PANTHER" id="PTHR14211:SF7">
    <property type="entry name" value="RIBOSOME BIOGENESIS PROTEIN NOP53"/>
    <property type="match status" value="1"/>
</dbReference>
<feature type="region of interest" description="Disordered" evidence="6">
    <location>
        <begin position="339"/>
        <end position="363"/>
    </location>
</feature>
<dbReference type="PANTHER" id="PTHR14211">
    <property type="entry name" value="GLIOMA SUPPRESSOR CANDIDATE REGION GENE 2"/>
    <property type="match status" value="1"/>
</dbReference>
<dbReference type="GO" id="GO:0008097">
    <property type="term" value="F:5S rRNA binding"/>
    <property type="evidence" value="ECO:0007669"/>
    <property type="project" value="TreeGrafter"/>
</dbReference>
<dbReference type="InterPro" id="IPR011687">
    <property type="entry name" value="Nop53/GLTSCR2"/>
</dbReference>
<evidence type="ECO:0000256" key="1">
    <source>
        <dbReference type="ARBA" id="ARBA00008838"/>
    </source>
</evidence>
<name>A0A0F8D2E2_CERFI</name>
<reference evidence="7 8" key="1">
    <citation type="submission" date="2015-04" db="EMBL/GenBank/DDBJ databases">
        <title>Genome sequence of Ceratocystis platani, a major pathogen of plane trees.</title>
        <authorList>
            <person name="Belbahri L."/>
        </authorList>
    </citation>
    <scope>NUCLEOTIDE SEQUENCE [LARGE SCALE GENOMIC DNA]</scope>
    <source>
        <strain evidence="7 8">CFO</strain>
    </source>
</reference>
<comment type="caution">
    <text evidence="7">The sequence shown here is derived from an EMBL/GenBank/DDBJ whole genome shotgun (WGS) entry which is preliminary data.</text>
</comment>
<feature type="compositionally biased region" description="Low complexity" evidence="6">
    <location>
        <begin position="277"/>
        <end position="288"/>
    </location>
</feature>
<keyword evidence="3 5" id="KW-0690">Ribosome biogenesis</keyword>
<dbReference type="Proteomes" id="UP000034841">
    <property type="component" value="Unassembled WGS sequence"/>
</dbReference>
<dbReference type="Pfam" id="PF07767">
    <property type="entry name" value="Nop53"/>
    <property type="match status" value="1"/>
</dbReference>
<evidence type="ECO:0000313" key="7">
    <source>
        <dbReference type="EMBL" id="KKF96912.1"/>
    </source>
</evidence>
<comment type="similarity">
    <text evidence="1 5">Belongs to the NOP53 family.</text>
</comment>
<feature type="region of interest" description="Disordered" evidence="6">
    <location>
        <begin position="1"/>
        <end position="30"/>
    </location>
</feature>
<feature type="compositionally biased region" description="Basic and acidic residues" evidence="6">
    <location>
        <begin position="307"/>
        <end position="325"/>
    </location>
</feature>
<feature type="region of interest" description="Disordered" evidence="6">
    <location>
        <begin position="250"/>
        <end position="325"/>
    </location>
</feature>
<dbReference type="GO" id="GO:0006364">
    <property type="term" value="P:rRNA processing"/>
    <property type="evidence" value="ECO:0007669"/>
    <property type="project" value="TreeGrafter"/>
</dbReference>
<comment type="function">
    <text evidence="5">May play a role in ribosome biogenesis.</text>
</comment>
<feature type="compositionally biased region" description="Basic residues" evidence="6">
    <location>
        <begin position="19"/>
        <end position="29"/>
    </location>
</feature>
<keyword evidence="4 5" id="KW-0539">Nucleus</keyword>
<proteinExistence type="inferred from homology"/>
<accession>A0A0F8D2E2</accession>
<dbReference type="OrthoDB" id="5072at2759"/>
<comment type="subcellular location">
    <subcellularLocation>
        <location evidence="5">Nucleus</location>
        <location evidence="5">Nucleolus</location>
    </subcellularLocation>
    <subcellularLocation>
        <location evidence="5">Nucleus</location>
        <location evidence="5">Nucleoplasm</location>
    </subcellularLocation>
</comment>
<dbReference type="PIRSF" id="PIRSF017302">
    <property type="entry name" value="Gltscr2"/>
    <property type="match status" value="1"/>
</dbReference>
<evidence type="ECO:0000256" key="4">
    <source>
        <dbReference type="ARBA" id="ARBA00023242"/>
    </source>
</evidence>
<evidence type="ECO:0000256" key="5">
    <source>
        <dbReference type="PIRNR" id="PIRNR017302"/>
    </source>
</evidence>
<evidence type="ECO:0000256" key="6">
    <source>
        <dbReference type="SAM" id="MobiDB-lite"/>
    </source>
</evidence>
<dbReference type="GO" id="GO:0005730">
    <property type="term" value="C:nucleolus"/>
    <property type="evidence" value="ECO:0007669"/>
    <property type="project" value="UniProtKB-SubCell"/>
</dbReference>
<dbReference type="GO" id="GO:0000027">
    <property type="term" value="P:ribosomal large subunit assembly"/>
    <property type="evidence" value="ECO:0007669"/>
    <property type="project" value="UniProtKB-UniRule"/>
</dbReference>
<organism evidence="7 8">
    <name type="scientific">Ceratocystis fimbriata f. sp. platani</name>
    <dbReference type="NCBI Taxonomy" id="88771"/>
    <lineage>
        <taxon>Eukaryota</taxon>
        <taxon>Fungi</taxon>
        <taxon>Dikarya</taxon>
        <taxon>Ascomycota</taxon>
        <taxon>Pezizomycotina</taxon>
        <taxon>Sordariomycetes</taxon>
        <taxon>Hypocreomycetidae</taxon>
        <taxon>Microascales</taxon>
        <taxon>Ceratocystidaceae</taxon>
        <taxon>Ceratocystis</taxon>
    </lineage>
</organism>
<keyword evidence="8" id="KW-1185">Reference proteome</keyword>
<dbReference type="AlphaFoldDB" id="A0A0F8D2E2"/>
<sequence length="441" mass="49673">MPVIQGLSAAPSAPAQHKQSSRKGKKAWRKNIDVTEVEQGLEERNDQIIQGGILAEKESEDLFDIDTKGDVASKKSIPTRLRGLKADEIINQRSAVPSVSLRKRPAANSKVGDGLVETKRLRKDWVSHKELSRLRRVADGEREFLEVKDASYDLWDAEPVTTSNDDEFNFIPKASKAKLPSTMKEQPVSLAANGKAIPAVKKPTGGFSYNPTFDDYTNRLDTEGAKAMEAEKKRLEQIEIDRQRAEAAARSAAEAEAAEAKLDLSEWEEDSAWEGFESGAEDAAAAKASAKRPQRKTQAQRNRIKARKEEEQAANHERAMKRKQDQLRQLKRITKEVEAQEQEKLAVEAEVGSSSESEGDDSVLRRKAVSRLPLLEKELEIVLPDELQDSLRALKPEGNLLKDRYRNLLVRGRVDARKRVPFKKQRKGKLTEKWTYKDFKI</sequence>
<evidence type="ECO:0000313" key="8">
    <source>
        <dbReference type="Proteomes" id="UP000034841"/>
    </source>
</evidence>
<protein>
    <recommendedName>
        <fullName evidence="2 5">Ribosome biogenesis protein NOP53</fullName>
    </recommendedName>
</protein>